<dbReference type="SUPFAM" id="SSF55073">
    <property type="entry name" value="Nucleotide cyclase"/>
    <property type="match status" value="1"/>
</dbReference>
<reference evidence="10" key="1">
    <citation type="submission" date="2020-06" db="EMBL/GenBank/DDBJ databases">
        <authorList>
            <consortium name="Plant Systems Biology data submission"/>
        </authorList>
    </citation>
    <scope>NUCLEOTIDE SEQUENCE</scope>
    <source>
        <strain evidence="10">D6</strain>
    </source>
</reference>
<evidence type="ECO:0000256" key="6">
    <source>
        <dbReference type="ARBA" id="ARBA00023239"/>
    </source>
</evidence>
<dbReference type="GO" id="GO:0001653">
    <property type="term" value="F:peptide receptor activity"/>
    <property type="evidence" value="ECO:0007669"/>
    <property type="project" value="TreeGrafter"/>
</dbReference>
<keyword evidence="3" id="KW-0547">Nucleotide-binding</keyword>
<dbReference type="Gene3D" id="1.10.1300.10">
    <property type="entry name" value="3'5'-cyclic nucleotide phosphodiesterase, catalytic domain"/>
    <property type="match status" value="1"/>
</dbReference>
<comment type="caution">
    <text evidence="10">The sequence shown here is derived from an EMBL/GenBank/DDBJ whole genome shotgun (WGS) entry which is preliminary data.</text>
</comment>
<keyword evidence="6" id="KW-0456">Lyase</keyword>
<dbReference type="Pfam" id="PF00211">
    <property type="entry name" value="Guanylate_cyc"/>
    <property type="match status" value="1"/>
</dbReference>
<dbReference type="SMART" id="SM00044">
    <property type="entry name" value="CYCc"/>
    <property type="match status" value="1"/>
</dbReference>
<dbReference type="GO" id="GO:0000166">
    <property type="term" value="F:nucleotide binding"/>
    <property type="evidence" value="ECO:0007669"/>
    <property type="project" value="UniProtKB-KW"/>
</dbReference>
<feature type="region of interest" description="Disordered" evidence="7">
    <location>
        <begin position="835"/>
        <end position="857"/>
    </location>
</feature>
<dbReference type="AlphaFoldDB" id="A0A9N8EH91"/>
<evidence type="ECO:0000256" key="8">
    <source>
        <dbReference type="SAM" id="Phobius"/>
    </source>
</evidence>
<dbReference type="Proteomes" id="UP001153069">
    <property type="component" value="Unassembled WGS sequence"/>
</dbReference>
<dbReference type="InterPro" id="IPR036971">
    <property type="entry name" value="PDEase_catalytic_dom_sf"/>
</dbReference>
<keyword evidence="5 8" id="KW-0472">Membrane</keyword>
<dbReference type="PANTHER" id="PTHR11920">
    <property type="entry name" value="GUANYLYL CYCLASE"/>
    <property type="match status" value="1"/>
</dbReference>
<keyword evidence="2 8" id="KW-0812">Transmembrane</keyword>
<evidence type="ECO:0000256" key="5">
    <source>
        <dbReference type="ARBA" id="ARBA00023136"/>
    </source>
</evidence>
<dbReference type="EMBL" id="CAICTM010000989">
    <property type="protein sequence ID" value="CAB9519134.1"/>
    <property type="molecule type" value="Genomic_DNA"/>
</dbReference>
<evidence type="ECO:0000256" key="1">
    <source>
        <dbReference type="ARBA" id="ARBA00004370"/>
    </source>
</evidence>
<feature type="region of interest" description="Disordered" evidence="7">
    <location>
        <begin position="1"/>
        <end position="23"/>
    </location>
</feature>
<dbReference type="GO" id="GO:0004114">
    <property type="term" value="F:3',5'-cyclic-nucleotide phosphodiesterase activity"/>
    <property type="evidence" value="ECO:0007669"/>
    <property type="project" value="InterPro"/>
</dbReference>
<dbReference type="SUPFAM" id="SSF109604">
    <property type="entry name" value="HD-domain/PDEase-like"/>
    <property type="match status" value="1"/>
</dbReference>
<dbReference type="GO" id="GO:0004383">
    <property type="term" value="F:guanylate cyclase activity"/>
    <property type="evidence" value="ECO:0007669"/>
    <property type="project" value="TreeGrafter"/>
</dbReference>
<evidence type="ECO:0000256" key="7">
    <source>
        <dbReference type="SAM" id="MobiDB-lite"/>
    </source>
</evidence>
<evidence type="ECO:0000313" key="11">
    <source>
        <dbReference type="Proteomes" id="UP001153069"/>
    </source>
</evidence>
<dbReference type="GO" id="GO:0005886">
    <property type="term" value="C:plasma membrane"/>
    <property type="evidence" value="ECO:0007669"/>
    <property type="project" value="TreeGrafter"/>
</dbReference>
<feature type="compositionally biased region" description="Basic and acidic residues" evidence="7">
    <location>
        <begin position="835"/>
        <end position="844"/>
    </location>
</feature>
<dbReference type="Gene3D" id="3.30.70.1230">
    <property type="entry name" value="Nucleotide cyclase"/>
    <property type="match status" value="1"/>
</dbReference>
<keyword evidence="10" id="KW-0675">Receptor</keyword>
<feature type="domain" description="Guanylate cyclase" evidence="9">
    <location>
        <begin position="598"/>
        <end position="732"/>
    </location>
</feature>
<feature type="transmembrane region" description="Helical" evidence="8">
    <location>
        <begin position="495"/>
        <end position="517"/>
    </location>
</feature>
<feature type="region of interest" description="Disordered" evidence="7">
    <location>
        <begin position="131"/>
        <end position="150"/>
    </location>
</feature>
<organism evidence="10 11">
    <name type="scientific">Seminavis robusta</name>
    <dbReference type="NCBI Taxonomy" id="568900"/>
    <lineage>
        <taxon>Eukaryota</taxon>
        <taxon>Sar</taxon>
        <taxon>Stramenopiles</taxon>
        <taxon>Ochrophyta</taxon>
        <taxon>Bacillariophyta</taxon>
        <taxon>Bacillariophyceae</taxon>
        <taxon>Bacillariophycidae</taxon>
        <taxon>Naviculales</taxon>
        <taxon>Naviculaceae</taxon>
        <taxon>Seminavis</taxon>
    </lineage>
</organism>
<accession>A0A9N8EH91</accession>
<dbReference type="Pfam" id="PF00233">
    <property type="entry name" value="PDEase_I"/>
    <property type="match status" value="1"/>
</dbReference>
<dbReference type="GO" id="GO:0035556">
    <property type="term" value="P:intracellular signal transduction"/>
    <property type="evidence" value="ECO:0007669"/>
    <property type="project" value="InterPro"/>
</dbReference>
<feature type="compositionally biased region" description="Polar residues" evidence="7">
    <location>
        <begin position="845"/>
        <end position="854"/>
    </location>
</feature>
<dbReference type="InterPro" id="IPR050401">
    <property type="entry name" value="Cyclic_nucleotide_synthase"/>
</dbReference>
<keyword evidence="4 8" id="KW-1133">Transmembrane helix</keyword>
<sequence length="1215" mass="134444">MAPSFTESNGKDTAEFDEEGSVSGEYASSIFSSNTKVASSRGGDDDTQSFRIAEKESRQVFWQRLFVTVMLISATVAVSLAVYFVTSNAEEQEFEAHFQGGAYKIASSFEAIMIEKMGAVGSLCLALTASGKKTSHDPSTNTNDPNKKKHTWPFVTMDSFHERAASARILSNVLHMSVLPLVTEDNRVPWEDYSVKNGEWYAEGFAYQQAIIENGFSLQGAVTHNSGDGADGRALQESNGTETTTTANATAEEEEEEFNLFIPFIYEFTEYWDIAPPSNESAPFAPVWQSAPTTVRDGINLNVRSFTEGKIGVDTAHSTGELALRGFMTSEPGNSTSEDGLTAWYAELLSTHAGKPVYYNGDPLSEAAYPIFADFDDENDNGEREVVAVMNAQFSWQTYFEGLLPDTNRGFLVVLTNECDGSFTYVINGAEVDKLGFGDLHDPKFDHMNVSTYLQDGLTIHDGSATGVKLNQRGCPYSLHVYPSQEIMNEYITSMPIIITVCIVFIFLLTATSFVVYDRLVEKRQKVVVTTAKQSTDIIGSLFPENVRDRLLQDPNRGDLLSPNQRVKSYLNSSGGGGGDSFFNDSMKPIADLFPNTTVMFADISGFTAWSSTRDPSQVFMLLQRIYGEFDEVARRRNVFKVETIGDCYVACAGLPNKQPNHAAIMSRFAWECKSKLAVILKHLEVSLGPDTGDLSMRFGLHSGAVTAGVLRGDKARFQLFGDTVNTAARMEQTGVPEKIQVSHATANLLTAAGKGHWLESRDDSIVAKGKGVLNTFFVDPTRQEDGTTSAKVSSRVAKSASEMKAKKQKRLVQWMTEVLLERLRQIVARRDKVQGGSFKEEAQANKSAPTTAAASVGSGIPMDEVVEAIKLPDFDDNAVTEEDLSFVHIPEVVVDQLRAHVTAIAESYQDNPFHNFEHACHVTMSTTKFLGRIASMEIDLPTLQGKDARAAVASHIHDYTHGILSDPLTLFGIVYSSLIHDCDHAGVGNAQTIKENPKMGEKYQGKSVAEQNSLDIAWNLLMSERFAELRALLFANDKAEMARFRQVVVNIVLATDIFDKELNGLRKGRWNKAFEESAEGSNSHLRATIVLEHIIQASDVSHTMQHWHIYRKWNRRLFLEMYSAYKQGRMGADPSSFWYKGELGFFDNYIIPLAKKLETCGIFGVSSDECLTYAQQNRQEWEARGEEIVQELVEEAQGGHVDVVDETNPKSVDV</sequence>
<dbReference type="CDD" id="cd07302">
    <property type="entry name" value="CHD"/>
    <property type="match status" value="1"/>
</dbReference>
<dbReference type="PROSITE" id="PS50125">
    <property type="entry name" value="GUANYLATE_CYCLASE_2"/>
    <property type="match status" value="1"/>
</dbReference>
<proteinExistence type="predicted"/>
<evidence type="ECO:0000256" key="3">
    <source>
        <dbReference type="ARBA" id="ARBA00022741"/>
    </source>
</evidence>
<evidence type="ECO:0000256" key="4">
    <source>
        <dbReference type="ARBA" id="ARBA00022989"/>
    </source>
</evidence>
<keyword evidence="11" id="KW-1185">Reference proteome</keyword>
<feature type="transmembrane region" description="Helical" evidence="8">
    <location>
        <begin position="65"/>
        <end position="85"/>
    </location>
</feature>
<dbReference type="InterPro" id="IPR029787">
    <property type="entry name" value="Nucleotide_cyclase"/>
</dbReference>
<evidence type="ECO:0000256" key="2">
    <source>
        <dbReference type="ARBA" id="ARBA00022692"/>
    </source>
</evidence>
<evidence type="ECO:0000313" key="10">
    <source>
        <dbReference type="EMBL" id="CAB9519134.1"/>
    </source>
</evidence>
<feature type="compositionally biased region" description="Low complexity" evidence="7">
    <location>
        <begin position="241"/>
        <end position="250"/>
    </location>
</feature>
<dbReference type="PANTHER" id="PTHR11920:SF335">
    <property type="entry name" value="GUANYLATE CYCLASE"/>
    <property type="match status" value="1"/>
</dbReference>
<dbReference type="InterPro" id="IPR001054">
    <property type="entry name" value="A/G_cyclase"/>
</dbReference>
<dbReference type="InterPro" id="IPR002073">
    <property type="entry name" value="PDEase_catalytic_dom"/>
</dbReference>
<comment type="subcellular location">
    <subcellularLocation>
        <location evidence="1">Membrane</location>
    </subcellularLocation>
</comment>
<protein>
    <submittedName>
        <fullName evidence="10">Receptor-type guanylate cyclase gcy</fullName>
    </submittedName>
</protein>
<feature type="region of interest" description="Disordered" evidence="7">
    <location>
        <begin position="227"/>
        <end position="251"/>
    </location>
</feature>
<dbReference type="GO" id="GO:0007168">
    <property type="term" value="P:receptor guanylyl cyclase signaling pathway"/>
    <property type="evidence" value="ECO:0007669"/>
    <property type="project" value="TreeGrafter"/>
</dbReference>
<name>A0A9N8EH91_9STRA</name>
<evidence type="ECO:0000259" key="9">
    <source>
        <dbReference type="PROSITE" id="PS50125"/>
    </source>
</evidence>
<dbReference type="GO" id="GO:0004016">
    <property type="term" value="F:adenylate cyclase activity"/>
    <property type="evidence" value="ECO:0007669"/>
    <property type="project" value="TreeGrafter"/>
</dbReference>
<gene>
    <name evidence="10" type="ORF">SEMRO_991_G228730.1</name>
</gene>